<evidence type="ECO:0000256" key="1">
    <source>
        <dbReference type="ARBA" id="ARBA00012513"/>
    </source>
</evidence>
<keyword evidence="6 9" id="KW-0067">ATP-binding</keyword>
<dbReference type="SUPFAM" id="SSF56112">
    <property type="entry name" value="Protein kinase-like (PK-like)"/>
    <property type="match status" value="1"/>
</dbReference>
<keyword evidence="4 9" id="KW-0547">Nucleotide-binding</keyword>
<dbReference type="InterPro" id="IPR017441">
    <property type="entry name" value="Protein_kinase_ATP_BS"/>
</dbReference>
<dbReference type="InterPro" id="IPR011009">
    <property type="entry name" value="Kinase-like_dom_sf"/>
</dbReference>
<evidence type="ECO:0000256" key="3">
    <source>
        <dbReference type="ARBA" id="ARBA00022679"/>
    </source>
</evidence>
<comment type="catalytic activity">
    <reaction evidence="8">
        <text>L-seryl-[protein] + ATP = O-phospho-L-seryl-[protein] + ADP + H(+)</text>
        <dbReference type="Rhea" id="RHEA:17989"/>
        <dbReference type="Rhea" id="RHEA-COMP:9863"/>
        <dbReference type="Rhea" id="RHEA-COMP:11604"/>
        <dbReference type="ChEBI" id="CHEBI:15378"/>
        <dbReference type="ChEBI" id="CHEBI:29999"/>
        <dbReference type="ChEBI" id="CHEBI:30616"/>
        <dbReference type="ChEBI" id="CHEBI:83421"/>
        <dbReference type="ChEBI" id="CHEBI:456216"/>
        <dbReference type="EC" id="2.7.11.1"/>
    </reaction>
</comment>
<comment type="caution">
    <text evidence="11">The sequence shown here is derived from an EMBL/GenBank/DDBJ whole genome shotgun (WGS) entry which is preliminary data.</text>
</comment>
<dbReference type="Gene3D" id="1.10.510.10">
    <property type="entry name" value="Transferase(Phosphotransferase) domain 1"/>
    <property type="match status" value="1"/>
</dbReference>
<dbReference type="GO" id="GO:0005524">
    <property type="term" value="F:ATP binding"/>
    <property type="evidence" value="ECO:0007669"/>
    <property type="project" value="UniProtKB-UniRule"/>
</dbReference>
<dbReference type="InterPro" id="IPR000719">
    <property type="entry name" value="Prot_kinase_dom"/>
</dbReference>
<sequence length="398" mass="43963">MEESPVILPTLKFHDLVFGQELGTGAFSTVKYARQILKDKTRSHWPEFAVKIVSTQKIEALGYEQSINREIAILRTISHPGISRLISSFRFREGAYLVLEFASGGDLHTLLRKNGSLDHESTKFVIGSVAAALWSIHERGFVFVDIKPENILITESGHIKLTDFGGCRPVTQEAKLSVKGSSENLLKELRDGDWKQAAPKKTEQKTEGTTAYLPPEVVIGGLPTYAADIWALGCVLFQCLSGRPPILEDTDHLTAQRIVSFHLSDGSSDVFVGCDETAFNDCAKTLVQQMLHREAPARPDIFEISQSAFFDGVDIFNLHKKPAHPLDVGSIAPVSDAKWARRQFSSIWAPQPHVYDIGGTSNVTTKARNSWDSAILEGGERDETFATTQKAILTKISE</sequence>
<organism evidence="11 12">
    <name type="scientific">Skeletonema marinoi</name>
    <dbReference type="NCBI Taxonomy" id="267567"/>
    <lineage>
        <taxon>Eukaryota</taxon>
        <taxon>Sar</taxon>
        <taxon>Stramenopiles</taxon>
        <taxon>Ochrophyta</taxon>
        <taxon>Bacillariophyta</taxon>
        <taxon>Coscinodiscophyceae</taxon>
        <taxon>Thalassiosirophycidae</taxon>
        <taxon>Thalassiosirales</taxon>
        <taxon>Skeletonemataceae</taxon>
        <taxon>Skeletonema</taxon>
        <taxon>Skeletonema marinoi-dohrnii complex</taxon>
    </lineage>
</organism>
<dbReference type="Pfam" id="PF00069">
    <property type="entry name" value="Pkinase"/>
    <property type="match status" value="1"/>
</dbReference>
<dbReference type="PANTHER" id="PTHR24356:SF163">
    <property type="entry name" value="3-PHOSPHOINOSITIDE-DEPENDENT PROTEIN KINASE 1-RELATED"/>
    <property type="match status" value="1"/>
</dbReference>
<dbReference type="PROSITE" id="PS00107">
    <property type="entry name" value="PROTEIN_KINASE_ATP"/>
    <property type="match status" value="1"/>
</dbReference>
<evidence type="ECO:0000259" key="10">
    <source>
        <dbReference type="PROSITE" id="PS50011"/>
    </source>
</evidence>
<dbReference type="EMBL" id="JATAAI010000018">
    <property type="protein sequence ID" value="KAK1739503.1"/>
    <property type="molecule type" value="Genomic_DNA"/>
</dbReference>
<dbReference type="GO" id="GO:0004674">
    <property type="term" value="F:protein serine/threonine kinase activity"/>
    <property type="evidence" value="ECO:0007669"/>
    <property type="project" value="UniProtKB-KW"/>
</dbReference>
<dbReference type="SMART" id="SM00220">
    <property type="entry name" value="S_TKc"/>
    <property type="match status" value="1"/>
</dbReference>
<dbReference type="PROSITE" id="PS50011">
    <property type="entry name" value="PROTEIN_KINASE_DOM"/>
    <property type="match status" value="1"/>
</dbReference>
<feature type="binding site" evidence="9">
    <location>
        <position position="51"/>
    </location>
    <ligand>
        <name>ATP</name>
        <dbReference type="ChEBI" id="CHEBI:30616"/>
    </ligand>
</feature>
<accession>A0AAD8Y5F0</accession>
<evidence type="ECO:0000256" key="9">
    <source>
        <dbReference type="PROSITE-ProRule" id="PRU10141"/>
    </source>
</evidence>
<evidence type="ECO:0000256" key="6">
    <source>
        <dbReference type="ARBA" id="ARBA00022840"/>
    </source>
</evidence>
<dbReference type="Proteomes" id="UP001224775">
    <property type="component" value="Unassembled WGS sequence"/>
</dbReference>
<dbReference type="Gene3D" id="3.30.200.20">
    <property type="entry name" value="Phosphorylase Kinase, domain 1"/>
    <property type="match status" value="1"/>
</dbReference>
<proteinExistence type="predicted"/>
<evidence type="ECO:0000256" key="4">
    <source>
        <dbReference type="ARBA" id="ARBA00022741"/>
    </source>
</evidence>
<dbReference type="GO" id="GO:0035556">
    <property type="term" value="P:intracellular signal transduction"/>
    <property type="evidence" value="ECO:0007669"/>
    <property type="project" value="TreeGrafter"/>
</dbReference>
<protein>
    <recommendedName>
        <fullName evidence="1">non-specific serine/threonine protein kinase</fullName>
        <ecNumber evidence="1">2.7.11.1</ecNumber>
    </recommendedName>
</protein>
<name>A0AAD8Y5F0_9STRA</name>
<evidence type="ECO:0000256" key="8">
    <source>
        <dbReference type="ARBA" id="ARBA00048679"/>
    </source>
</evidence>
<comment type="catalytic activity">
    <reaction evidence="7">
        <text>L-threonyl-[protein] + ATP = O-phospho-L-threonyl-[protein] + ADP + H(+)</text>
        <dbReference type="Rhea" id="RHEA:46608"/>
        <dbReference type="Rhea" id="RHEA-COMP:11060"/>
        <dbReference type="Rhea" id="RHEA-COMP:11605"/>
        <dbReference type="ChEBI" id="CHEBI:15378"/>
        <dbReference type="ChEBI" id="CHEBI:30013"/>
        <dbReference type="ChEBI" id="CHEBI:30616"/>
        <dbReference type="ChEBI" id="CHEBI:61977"/>
        <dbReference type="ChEBI" id="CHEBI:456216"/>
        <dbReference type="EC" id="2.7.11.1"/>
    </reaction>
</comment>
<evidence type="ECO:0000313" key="12">
    <source>
        <dbReference type="Proteomes" id="UP001224775"/>
    </source>
</evidence>
<evidence type="ECO:0000256" key="2">
    <source>
        <dbReference type="ARBA" id="ARBA00022527"/>
    </source>
</evidence>
<keyword evidence="5 11" id="KW-0418">Kinase</keyword>
<gene>
    <name evidence="11" type="ORF">QTG54_010046</name>
</gene>
<feature type="domain" description="Protein kinase" evidence="10">
    <location>
        <begin position="16"/>
        <end position="310"/>
    </location>
</feature>
<evidence type="ECO:0000256" key="5">
    <source>
        <dbReference type="ARBA" id="ARBA00022777"/>
    </source>
</evidence>
<keyword evidence="12" id="KW-1185">Reference proteome</keyword>
<dbReference type="AlphaFoldDB" id="A0AAD8Y5F0"/>
<evidence type="ECO:0000313" key="11">
    <source>
        <dbReference type="EMBL" id="KAK1739503.1"/>
    </source>
</evidence>
<keyword evidence="3 11" id="KW-0808">Transferase</keyword>
<dbReference type="InterPro" id="IPR050236">
    <property type="entry name" value="Ser_Thr_kinase_AGC"/>
</dbReference>
<keyword evidence="2" id="KW-0723">Serine/threonine-protein kinase</keyword>
<dbReference type="EC" id="2.7.11.1" evidence="1"/>
<evidence type="ECO:0000256" key="7">
    <source>
        <dbReference type="ARBA" id="ARBA00047899"/>
    </source>
</evidence>
<reference evidence="11" key="1">
    <citation type="submission" date="2023-06" db="EMBL/GenBank/DDBJ databases">
        <title>Survivors Of The Sea: Transcriptome response of Skeletonema marinoi to long-term dormancy.</title>
        <authorList>
            <person name="Pinder M.I.M."/>
            <person name="Kourtchenko O."/>
            <person name="Robertson E.K."/>
            <person name="Larsson T."/>
            <person name="Maumus F."/>
            <person name="Osuna-Cruz C.M."/>
            <person name="Vancaester E."/>
            <person name="Stenow R."/>
            <person name="Vandepoele K."/>
            <person name="Ploug H."/>
            <person name="Bruchert V."/>
            <person name="Godhe A."/>
            <person name="Topel M."/>
        </authorList>
    </citation>
    <scope>NUCLEOTIDE SEQUENCE</scope>
    <source>
        <strain evidence="11">R05AC</strain>
    </source>
</reference>
<dbReference type="PANTHER" id="PTHR24356">
    <property type="entry name" value="SERINE/THREONINE-PROTEIN KINASE"/>
    <property type="match status" value="1"/>
</dbReference>